<evidence type="ECO:0000313" key="2">
    <source>
        <dbReference type="Proteomes" id="UP000003402"/>
    </source>
</evidence>
<comment type="caution">
    <text evidence="1">The sequence shown here is derived from an EMBL/GenBank/DDBJ whole genome shotgun (WGS) entry which is preliminary data.</text>
</comment>
<evidence type="ECO:0000313" key="1">
    <source>
        <dbReference type="EMBL" id="EJB28554.1"/>
    </source>
</evidence>
<protein>
    <submittedName>
        <fullName evidence="1">Uncharacterized protein</fullName>
    </submittedName>
</protein>
<sequence length="46" mass="5274">MIHVVIASCFNPPTQFITLKPNCSNQLPLFLGINLGLKHRSRFFIF</sequence>
<reference evidence="1 2" key="1">
    <citation type="journal article" date="2013" name="Pathog. Dis.">
        <title>Genome sequences of 65 Helicobacter pylori strains isolated from asymptomatic individuals and patients with gastric cancer, peptic ulcer disease, or gastritis.</title>
        <authorList>
            <person name="Blanchard T.G."/>
            <person name="Czinn S.J."/>
            <person name="Correa P."/>
            <person name="Nakazawa T."/>
            <person name="Keelan M."/>
            <person name="Morningstar L."/>
            <person name="Santana-Cruz I."/>
            <person name="Maroo A."/>
            <person name="McCracken C."/>
            <person name="Shefchek K."/>
            <person name="Daugherty S."/>
            <person name="Song Y."/>
            <person name="Fraser C.M."/>
            <person name="Fricke W.F."/>
        </authorList>
    </citation>
    <scope>NUCLEOTIDE SEQUENCE [LARGE SCALE GENOMIC DNA]</scope>
    <source>
        <strain evidence="1 2">NQ4099</strain>
    </source>
</reference>
<dbReference type="Proteomes" id="UP000003402">
    <property type="component" value="Unassembled WGS sequence"/>
</dbReference>
<dbReference type="EMBL" id="AKNU01000004">
    <property type="protein sequence ID" value="EJB28554.1"/>
    <property type="molecule type" value="Genomic_DNA"/>
</dbReference>
<gene>
    <name evidence="1" type="ORF">HPNQ4099_1152</name>
</gene>
<proteinExistence type="predicted"/>
<organism evidence="1 2">
    <name type="scientific">Helicobacter pylori NQ4099</name>
    <dbReference type="NCBI Taxonomy" id="992026"/>
    <lineage>
        <taxon>Bacteria</taxon>
        <taxon>Pseudomonadati</taxon>
        <taxon>Campylobacterota</taxon>
        <taxon>Epsilonproteobacteria</taxon>
        <taxon>Campylobacterales</taxon>
        <taxon>Helicobacteraceae</taxon>
        <taxon>Helicobacter</taxon>
    </lineage>
</organism>
<name>I9Q5M6_HELPX</name>
<dbReference type="AlphaFoldDB" id="I9Q5M6"/>
<accession>I9Q5M6</accession>